<evidence type="ECO:0000313" key="2">
    <source>
        <dbReference type="Proteomes" id="UP000741282"/>
    </source>
</evidence>
<protein>
    <submittedName>
        <fullName evidence="1">Lysine biosynthesis protein LysW</fullName>
    </submittedName>
</protein>
<gene>
    <name evidence="1" type="ORF">KC685_02510</name>
</gene>
<dbReference type="Pfam" id="PF21344">
    <property type="entry name" value="Zn_ribbon_LysW"/>
    <property type="match status" value="1"/>
</dbReference>
<name>A0A955I2T2_9BACT</name>
<reference evidence="1" key="2">
    <citation type="journal article" date="2021" name="Microbiome">
        <title>Successional dynamics and alternative stable states in a saline activated sludge microbial community over 9 years.</title>
        <authorList>
            <person name="Wang Y."/>
            <person name="Ye J."/>
            <person name="Ju F."/>
            <person name="Liu L."/>
            <person name="Boyd J.A."/>
            <person name="Deng Y."/>
            <person name="Parks D.H."/>
            <person name="Jiang X."/>
            <person name="Yin X."/>
            <person name="Woodcroft B.J."/>
            <person name="Tyson G.W."/>
            <person name="Hugenholtz P."/>
            <person name="Polz M.F."/>
            <person name="Zhang T."/>
        </authorList>
    </citation>
    <scope>NUCLEOTIDE SEQUENCE</scope>
    <source>
        <strain evidence="1">HKST-UBA17</strain>
    </source>
</reference>
<accession>A0A955I2T2</accession>
<dbReference type="AlphaFoldDB" id="A0A955I2T2"/>
<evidence type="ECO:0000313" key="1">
    <source>
        <dbReference type="EMBL" id="MCA9376767.1"/>
    </source>
</evidence>
<organism evidence="1 2">
    <name type="scientific">Candidatus Dojkabacteria bacterium</name>
    <dbReference type="NCBI Taxonomy" id="2099670"/>
    <lineage>
        <taxon>Bacteria</taxon>
        <taxon>Candidatus Dojkabacteria</taxon>
    </lineage>
</organism>
<dbReference type="EMBL" id="JAGQLN010000007">
    <property type="protein sequence ID" value="MCA9376767.1"/>
    <property type="molecule type" value="Genomic_DNA"/>
</dbReference>
<reference evidence="1" key="1">
    <citation type="submission" date="2020-04" db="EMBL/GenBank/DDBJ databases">
        <authorList>
            <person name="Zhang T."/>
        </authorList>
    </citation>
    <scope>NUCLEOTIDE SEQUENCE</scope>
    <source>
        <strain evidence="1">HKST-UBA17</strain>
    </source>
</reference>
<dbReference type="InterPro" id="IPR005906">
    <property type="entry name" value="LysW"/>
</dbReference>
<comment type="caution">
    <text evidence="1">The sequence shown here is derived from an EMBL/GenBank/DDBJ whole genome shotgun (WGS) entry which is preliminary data.</text>
</comment>
<sequence>MDGKKTVTCPECMNDIDLDTTREYQVGDIIECPFCGSELEISRISDEGIEVNLVIAEK</sequence>
<dbReference type="Gene3D" id="2.20.28.160">
    <property type="match status" value="1"/>
</dbReference>
<proteinExistence type="predicted"/>
<dbReference type="Proteomes" id="UP000741282">
    <property type="component" value="Unassembled WGS sequence"/>
</dbReference>